<comment type="caution">
    <text evidence="6">The sequence shown here is derived from an EMBL/GenBank/DDBJ whole genome shotgun (WGS) entry which is preliminary data.</text>
</comment>
<gene>
    <name evidence="6" type="ORF">D5396_12110</name>
</gene>
<dbReference type="SUPFAM" id="SSF52540">
    <property type="entry name" value="P-loop containing nucleoside triphosphate hydrolases"/>
    <property type="match status" value="1"/>
</dbReference>
<dbReference type="PANTHER" id="PTHR42734:SF5">
    <property type="entry name" value="IRON TRANSPORT SYSTEM ATP-BINDING PROTEIN HI_0361-RELATED"/>
    <property type="match status" value="1"/>
</dbReference>
<dbReference type="PROSITE" id="PS00211">
    <property type="entry name" value="ABC_TRANSPORTER_1"/>
    <property type="match status" value="1"/>
</dbReference>
<dbReference type="GO" id="GO:0005524">
    <property type="term" value="F:ATP binding"/>
    <property type="evidence" value="ECO:0007669"/>
    <property type="project" value="UniProtKB-KW"/>
</dbReference>
<dbReference type="CDD" id="cd03235">
    <property type="entry name" value="ABC_Metallic_Cations"/>
    <property type="match status" value="1"/>
</dbReference>
<name>A0ABX9NYN3_9GAMM</name>
<evidence type="ECO:0000256" key="1">
    <source>
        <dbReference type="ARBA" id="ARBA00005417"/>
    </source>
</evidence>
<dbReference type="InterPro" id="IPR050153">
    <property type="entry name" value="Metal_Ion_Import_ABC"/>
</dbReference>
<dbReference type="GeneID" id="88082722"/>
<accession>A0ABX9NYN3</accession>
<evidence type="ECO:0000256" key="4">
    <source>
        <dbReference type="ARBA" id="ARBA00022840"/>
    </source>
</evidence>
<dbReference type="Pfam" id="PF00005">
    <property type="entry name" value="ABC_tran"/>
    <property type="match status" value="1"/>
</dbReference>
<comment type="similarity">
    <text evidence="1">Belongs to the ABC transporter superfamily.</text>
</comment>
<dbReference type="PANTHER" id="PTHR42734">
    <property type="entry name" value="METAL TRANSPORT SYSTEM ATP-BINDING PROTEIN TM_0124-RELATED"/>
    <property type="match status" value="1"/>
</dbReference>
<dbReference type="Proteomes" id="UP000284119">
    <property type="component" value="Unassembled WGS sequence"/>
</dbReference>
<dbReference type="InterPro" id="IPR027417">
    <property type="entry name" value="P-loop_NTPase"/>
</dbReference>
<evidence type="ECO:0000256" key="2">
    <source>
        <dbReference type="ARBA" id="ARBA00022448"/>
    </source>
</evidence>
<proteinExistence type="inferred from homology"/>
<organism evidence="6 7">
    <name type="scientific">Rahnella inusitata</name>
    <dbReference type="NCBI Taxonomy" id="58169"/>
    <lineage>
        <taxon>Bacteria</taxon>
        <taxon>Pseudomonadati</taxon>
        <taxon>Pseudomonadota</taxon>
        <taxon>Gammaproteobacteria</taxon>
        <taxon>Enterobacterales</taxon>
        <taxon>Yersiniaceae</taxon>
        <taxon>Rahnella</taxon>
    </lineage>
</organism>
<evidence type="ECO:0000313" key="6">
    <source>
        <dbReference type="EMBL" id="RJT12727.1"/>
    </source>
</evidence>
<reference evidence="6 7" key="1">
    <citation type="submission" date="2018-09" db="EMBL/GenBank/DDBJ databases">
        <authorList>
            <person name="Le Fleche-Mateos A."/>
        </authorList>
    </citation>
    <scope>NUCLEOTIDE SEQUENCE [LARGE SCALE GENOMIC DNA]</scope>
    <source>
        <strain evidence="6 7">DSM 30078</strain>
    </source>
</reference>
<dbReference type="PROSITE" id="PS50893">
    <property type="entry name" value="ABC_TRANSPORTER_2"/>
    <property type="match status" value="1"/>
</dbReference>
<evidence type="ECO:0000256" key="3">
    <source>
        <dbReference type="ARBA" id="ARBA00022741"/>
    </source>
</evidence>
<dbReference type="EMBL" id="RAHG01000005">
    <property type="protein sequence ID" value="RJT12727.1"/>
    <property type="molecule type" value="Genomic_DNA"/>
</dbReference>
<dbReference type="InterPro" id="IPR003593">
    <property type="entry name" value="AAA+_ATPase"/>
</dbReference>
<keyword evidence="3" id="KW-0547">Nucleotide-binding</keyword>
<dbReference type="InterPro" id="IPR017871">
    <property type="entry name" value="ABC_transporter-like_CS"/>
</dbReference>
<keyword evidence="2" id="KW-0813">Transport</keyword>
<dbReference type="SMART" id="SM00382">
    <property type="entry name" value="AAA"/>
    <property type="match status" value="1"/>
</dbReference>
<evidence type="ECO:0000313" key="7">
    <source>
        <dbReference type="Proteomes" id="UP000284119"/>
    </source>
</evidence>
<feature type="domain" description="ABC transporter" evidence="5">
    <location>
        <begin position="8"/>
        <end position="243"/>
    </location>
</feature>
<evidence type="ECO:0000259" key="5">
    <source>
        <dbReference type="PROSITE" id="PS50893"/>
    </source>
</evidence>
<dbReference type="RefSeq" id="WP_112166232.1">
    <property type="nucleotide sequence ID" value="NZ_CBCPIW010000031.1"/>
</dbReference>
<dbReference type="Gene3D" id="3.40.50.300">
    <property type="entry name" value="P-loop containing nucleotide triphosphate hydrolases"/>
    <property type="match status" value="1"/>
</dbReference>
<dbReference type="InterPro" id="IPR003439">
    <property type="entry name" value="ABC_transporter-like_ATP-bd"/>
</dbReference>
<keyword evidence="7" id="KW-1185">Reference proteome</keyword>
<sequence>MSDTALQLDVDNISVTYNNGHTAIEEASFRLRGGSICALLGVNGSGKSTLFKTIMGIIRPTHGSVTLDGLNVAKALKQNLIAYVPQSEEVDWNFPVLVRDVVMMGRYGKMSFLRIPSQEDKKQVASALARVGLTELAQRQIGELSGGQKKRVFLARALAQQGRVMLLDEPFTGVDIKTENAIIELLRQLREEGHLILVSTHNIASVPDFCDRVVLINRTVIAAGPLETTFTHHNLENTFGGALRNISYLVGKEMMAETVSPVRRVK</sequence>
<keyword evidence="4 6" id="KW-0067">ATP-binding</keyword>
<protein>
    <submittedName>
        <fullName evidence="6">ATP-binding cassette domain-containing protein</fullName>
    </submittedName>
</protein>